<evidence type="ECO:0008006" key="5">
    <source>
        <dbReference type="Google" id="ProtNLM"/>
    </source>
</evidence>
<keyword evidence="2" id="KW-1133">Transmembrane helix</keyword>
<reference evidence="3 4" key="1">
    <citation type="submission" date="2020-08" db="EMBL/GenBank/DDBJ databases">
        <title>Plant Genome Project.</title>
        <authorList>
            <person name="Zhang R.-G."/>
        </authorList>
    </citation>
    <scope>NUCLEOTIDE SEQUENCE [LARGE SCALE GENOMIC DNA]</scope>
    <source>
        <tissue evidence="3">Rhizome</tissue>
    </source>
</reference>
<feature type="transmembrane region" description="Helical" evidence="2">
    <location>
        <begin position="21"/>
        <end position="37"/>
    </location>
</feature>
<evidence type="ECO:0000256" key="2">
    <source>
        <dbReference type="SAM" id="Phobius"/>
    </source>
</evidence>
<keyword evidence="2" id="KW-0472">Membrane</keyword>
<sequence length="191" mass="22020">MDSVKKEKLEAMERYRKGSQFLRVLMQFVLRVVLLGLFMSSPNWLPCFFSSVKFFFLVSVPKICTMAAGPRFIFMISNVIIVILVGGSRLPKNPAERVGLYEEYVMKSPTVQSLAMAEVKENEAFADQIVKAEALTEEKDEESEVDDVMEEEEEEEEEWLPAEELNKRVEDFIAMVNKQRKLEAKMLICCE</sequence>
<protein>
    <recommendedName>
        <fullName evidence="5">DUF4408 domain-containing protein</fullName>
    </recommendedName>
</protein>
<evidence type="ECO:0000256" key="1">
    <source>
        <dbReference type="SAM" id="MobiDB-lite"/>
    </source>
</evidence>
<feature type="region of interest" description="Disordered" evidence="1">
    <location>
        <begin position="136"/>
        <end position="161"/>
    </location>
</feature>
<feature type="transmembrane region" description="Helical" evidence="2">
    <location>
        <begin position="72"/>
        <end position="90"/>
    </location>
</feature>
<dbReference type="EMBL" id="JACMSC010000014">
    <property type="protein sequence ID" value="KAG6490612.1"/>
    <property type="molecule type" value="Genomic_DNA"/>
</dbReference>
<keyword evidence="4" id="KW-1185">Reference proteome</keyword>
<evidence type="ECO:0000313" key="3">
    <source>
        <dbReference type="EMBL" id="KAG6490612.1"/>
    </source>
</evidence>
<organism evidence="3 4">
    <name type="scientific">Zingiber officinale</name>
    <name type="common">Ginger</name>
    <name type="synonym">Amomum zingiber</name>
    <dbReference type="NCBI Taxonomy" id="94328"/>
    <lineage>
        <taxon>Eukaryota</taxon>
        <taxon>Viridiplantae</taxon>
        <taxon>Streptophyta</taxon>
        <taxon>Embryophyta</taxon>
        <taxon>Tracheophyta</taxon>
        <taxon>Spermatophyta</taxon>
        <taxon>Magnoliopsida</taxon>
        <taxon>Liliopsida</taxon>
        <taxon>Zingiberales</taxon>
        <taxon>Zingiberaceae</taxon>
        <taxon>Zingiber</taxon>
    </lineage>
</organism>
<dbReference type="Proteomes" id="UP000734854">
    <property type="component" value="Unassembled WGS sequence"/>
</dbReference>
<feature type="compositionally biased region" description="Acidic residues" evidence="1">
    <location>
        <begin position="138"/>
        <end position="161"/>
    </location>
</feature>
<name>A0A8J5FLB4_ZINOF</name>
<keyword evidence="2" id="KW-0812">Transmembrane</keyword>
<dbReference type="PANTHER" id="PTHR35762:SF2">
    <property type="entry name" value="TRANSMEMBRANE PROTEIN"/>
    <property type="match status" value="1"/>
</dbReference>
<dbReference type="AlphaFoldDB" id="A0A8J5FLB4"/>
<proteinExistence type="predicted"/>
<evidence type="ECO:0000313" key="4">
    <source>
        <dbReference type="Proteomes" id="UP000734854"/>
    </source>
</evidence>
<accession>A0A8J5FLB4</accession>
<gene>
    <name evidence="3" type="ORF">ZIOFF_051920</name>
</gene>
<dbReference type="PANTHER" id="PTHR35762">
    <property type="entry name" value="TRANSMEMBRANE PROTEIN"/>
    <property type="match status" value="1"/>
</dbReference>
<comment type="caution">
    <text evidence="3">The sequence shown here is derived from an EMBL/GenBank/DDBJ whole genome shotgun (WGS) entry which is preliminary data.</text>
</comment>